<dbReference type="RefSeq" id="WP_138164519.1">
    <property type="nucleotide sequence ID" value="NZ_VAUA01000010.1"/>
</dbReference>
<proteinExistence type="predicted"/>
<gene>
    <name evidence="1" type="ORF">FEE96_18055</name>
</gene>
<name>A0ABY2UQM7_9RHOB</name>
<evidence type="ECO:0000313" key="1">
    <source>
        <dbReference type="EMBL" id="TLP58337.1"/>
    </source>
</evidence>
<sequence length="126" mass="14178">MIFNWFRRLTATSKPTTRLEENRVVLNAIQEKTGTIHGPKEIEFFCRLLSRETALHVRKILFEVLPPNQGKHVFVQSAGGATDICVTLLLPVCAEQITVFEALIDETCREFGGENVSWGVVGNQLH</sequence>
<organism evidence="1 2">
    <name type="scientific">Parasedimentitalea maritima</name>
    <dbReference type="NCBI Taxonomy" id="2578117"/>
    <lineage>
        <taxon>Bacteria</taxon>
        <taxon>Pseudomonadati</taxon>
        <taxon>Pseudomonadota</taxon>
        <taxon>Alphaproteobacteria</taxon>
        <taxon>Rhodobacterales</taxon>
        <taxon>Paracoccaceae</taxon>
        <taxon>Parasedimentitalea</taxon>
    </lineage>
</organism>
<comment type="caution">
    <text evidence="1">The sequence shown here is derived from an EMBL/GenBank/DDBJ whole genome shotgun (WGS) entry which is preliminary data.</text>
</comment>
<dbReference type="Proteomes" id="UP000305041">
    <property type="component" value="Unassembled WGS sequence"/>
</dbReference>
<reference evidence="1 2" key="1">
    <citation type="submission" date="2019-05" db="EMBL/GenBank/DDBJ databases">
        <title>Draft genome sequence of Pelagicola sp. DSW4-44.</title>
        <authorList>
            <person name="Oh J."/>
        </authorList>
    </citation>
    <scope>NUCLEOTIDE SEQUENCE [LARGE SCALE GENOMIC DNA]</scope>
    <source>
        <strain evidence="1 2">DSW4-44</strain>
    </source>
</reference>
<keyword evidence="2" id="KW-1185">Reference proteome</keyword>
<dbReference type="EMBL" id="VAUA01000010">
    <property type="protein sequence ID" value="TLP58337.1"/>
    <property type="molecule type" value="Genomic_DNA"/>
</dbReference>
<protein>
    <submittedName>
        <fullName evidence="1">Uncharacterized protein</fullName>
    </submittedName>
</protein>
<accession>A0ABY2UQM7</accession>
<evidence type="ECO:0000313" key="2">
    <source>
        <dbReference type="Proteomes" id="UP000305041"/>
    </source>
</evidence>